<dbReference type="Gene3D" id="2.120.10.30">
    <property type="entry name" value="TolB, C-terminal domain"/>
    <property type="match status" value="1"/>
</dbReference>
<dbReference type="EMBL" id="JAJNDC010000001">
    <property type="protein sequence ID" value="MCW9712235.1"/>
    <property type="molecule type" value="Genomic_DNA"/>
</dbReference>
<dbReference type="PROSITE" id="PS51257">
    <property type="entry name" value="PROKAR_LIPOPROTEIN"/>
    <property type="match status" value="1"/>
</dbReference>
<comment type="caution">
    <text evidence="1">The sequence shown here is derived from an EMBL/GenBank/DDBJ whole genome shotgun (WGS) entry which is preliminary data.</text>
</comment>
<dbReference type="RefSeq" id="WP_265788025.1">
    <property type="nucleotide sequence ID" value="NZ_BAABRS010000001.1"/>
</dbReference>
<protein>
    <recommendedName>
        <fullName evidence="3">6-bladed beta-propeller protein</fullName>
    </recommendedName>
</protein>
<accession>A0ABT3PWK9</accession>
<dbReference type="InterPro" id="IPR011042">
    <property type="entry name" value="6-blade_b-propeller_TolB-like"/>
</dbReference>
<dbReference type="SUPFAM" id="SSF63825">
    <property type="entry name" value="YWTD domain"/>
    <property type="match status" value="1"/>
</dbReference>
<dbReference type="Proteomes" id="UP001207337">
    <property type="component" value="Unassembled WGS sequence"/>
</dbReference>
<sequence length="285" mass="32511">MNLKRPCQLLVLTLFCISISCQREVNDQSANIKVNVQTIDTFQDFQIKEHLGLPARIKYDERTDHILAFDLAFQKILEINKDSEIICAYGKKGRGPGELQGVEDFYVRGDYLFIVDRSSFLINKYNRNGEFISALDYGELLLEKANNSFHPPPPALYDNYNEPYITIDGNVLLPAHTQGKSLYKLFDWEGKHLADLGEIPENYVPQIDKETIRETLAARKVPSVDLHKTFIVTDRSAPDEVFLIYGTIPKIAKYSISGEKIWERKIPVTPEVDSLTVDLAQITKN</sequence>
<evidence type="ECO:0000313" key="2">
    <source>
        <dbReference type="Proteomes" id="UP001207337"/>
    </source>
</evidence>
<reference evidence="1 2" key="1">
    <citation type="submission" date="2021-11" db="EMBL/GenBank/DDBJ databases">
        <title>Aliifidinibius sp. nov., a new bacterium isolated from saline soil.</title>
        <authorList>
            <person name="Galisteo C."/>
            <person name="De La Haba R."/>
            <person name="Sanchez-Porro C."/>
            <person name="Ventosa A."/>
        </authorList>
    </citation>
    <scope>NUCLEOTIDE SEQUENCE [LARGE SCALE GENOMIC DNA]</scope>
    <source>
        <strain evidence="1 2">KACC 190600</strain>
    </source>
</reference>
<organism evidence="1 2">
    <name type="scientific">Fodinibius salicampi</name>
    <dbReference type="NCBI Taxonomy" id="1920655"/>
    <lineage>
        <taxon>Bacteria</taxon>
        <taxon>Pseudomonadati</taxon>
        <taxon>Balneolota</taxon>
        <taxon>Balneolia</taxon>
        <taxon>Balneolales</taxon>
        <taxon>Balneolaceae</taxon>
        <taxon>Fodinibius</taxon>
    </lineage>
</organism>
<name>A0ABT3PWK9_9BACT</name>
<gene>
    <name evidence="1" type="ORF">LQ318_04875</name>
</gene>
<keyword evidence="2" id="KW-1185">Reference proteome</keyword>
<evidence type="ECO:0008006" key="3">
    <source>
        <dbReference type="Google" id="ProtNLM"/>
    </source>
</evidence>
<evidence type="ECO:0000313" key="1">
    <source>
        <dbReference type="EMBL" id="MCW9712235.1"/>
    </source>
</evidence>
<proteinExistence type="predicted"/>